<accession>A0A8H7AAU6</accession>
<dbReference type="EMBL" id="JAACFV010000110">
    <property type="protein sequence ID" value="KAF7505403.1"/>
    <property type="molecule type" value="Genomic_DNA"/>
</dbReference>
<dbReference type="InterPro" id="IPR020084">
    <property type="entry name" value="NUDIX_hydrolase_CS"/>
</dbReference>
<keyword evidence="4" id="KW-1185">Reference proteome</keyword>
<dbReference type="InterPro" id="IPR015797">
    <property type="entry name" value="NUDIX_hydrolase-like_dom_sf"/>
</dbReference>
<dbReference type="Gene3D" id="3.90.79.10">
    <property type="entry name" value="Nucleoside Triphosphate Pyrophosphohydrolase"/>
    <property type="match status" value="1"/>
</dbReference>
<evidence type="ECO:0000313" key="3">
    <source>
        <dbReference type="EMBL" id="KAF7505403.1"/>
    </source>
</evidence>
<dbReference type="GO" id="GO:0035539">
    <property type="term" value="F:8-oxo-7,8-dihydrodeoxyguanosine triphosphate pyrophosphatase activity"/>
    <property type="evidence" value="ECO:0007669"/>
    <property type="project" value="TreeGrafter"/>
</dbReference>
<sequence>MMAARPYPRIGVAALIISPTDKILIGKRKGAHGGGTFAPPGGHLEHGESLEECAARETLEETDLVVSRMRFLTATNDIFSERDKHYVTLYVACELENPYAEPKVMEPDKCEGWEWVKWHQVAAWADAMASDGDNGNQIGGGEDGTKTLFLPLLNLFRQRPGFDPVASFRRV</sequence>
<organism evidence="3 4">
    <name type="scientific">Endocarpon pusillum</name>
    <dbReference type="NCBI Taxonomy" id="364733"/>
    <lineage>
        <taxon>Eukaryota</taxon>
        <taxon>Fungi</taxon>
        <taxon>Dikarya</taxon>
        <taxon>Ascomycota</taxon>
        <taxon>Pezizomycotina</taxon>
        <taxon>Eurotiomycetes</taxon>
        <taxon>Chaetothyriomycetidae</taxon>
        <taxon>Verrucariales</taxon>
        <taxon>Verrucariaceae</taxon>
        <taxon>Endocarpon</taxon>
    </lineage>
</organism>
<evidence type="ECO:0000313" key="4">
    <source>
        <dbReference type="Proteomes" id="UP000606974"/>
    </source>
</evidence>
<dbReference type="Pfam" id="PF00293">
    <property type="entry name" value="NUDIX"/>
    <property type="match status" value="1"/>
</dbReference>
<keyword evidence="1" id="KW-0378">Hydrolase</keyword>
<evidence type="ECO:0000256" key="1">
    <source>
        <dbReference type="ARBA" id="ARBA00022801"/>
    </source>
</evidence>
<dbReference type="AlphaFoldDB" id="A0A8H7AAU6"/>
<comment type="caution">
    <text evidence="3">The sequence shown here is derived from an EMBL/GenBank/DDBJ whole genome shotgun (WGS) entry which is preliminary data.</text>
</comment>
<proteinExistence type="predicted"/>
<dbReference type="FunFam" id="3.90.79.10:FF:000060">
    <property type="entry name" value="Nudix hydrolase 1"/>
    <property type="match status" value="1"/>
</dbReference>
<feature type="domain" description="Nudix hydrolase" evidence="2">
    <location>
        <begin position="7"/>
        <end position="142"/>
    </location>
</feature>
<dbReference type="Proteomes" id="UP000606974">
    <property type="component" value="Unassembled WGS sequence"/>
</dbReference>
<dbReference type="GO" id="GO:0005829">
    <property type="term" value="C:cytosol"/>
    <property type="evidence" value="ECO:0007669"/>
    <property type="project" value="TreeGrafter"/>
</dbReference>
<evidence type="ECO:0000259" key="2">
    <source>
        <dbReference type="PROSITE" id="PS51462"/>
    </source>
</evidence>
<name>A0A8H7AAU6_9EURO</name>
<reference evidence="3" key="1">
    <citation type="submission" date="2020-02" db="EMBL/GenBank/DDBJ databases">
        <authorList>
            <person name="Palmer J.M."/>
        </authorList>
    </citation>
    <scope>NUCLEOTIDE SEQUENCE</scope>
    <source>
        <strain evidence="3">EPUS1.4</strain>
        <tissue evidence="3">Thallus</tissue>
    </source>
</reference>
<gene>
    <name evidence="3" type="ORF">GJ744_000949</name>
</gene>
<dbReference type="CDD" id="cd04678">
    <property type="entry name" value="NUDIX_MTH2_Nudt15"/>
    <property type="match status" value="1"/>
</dbReference>
<dbReference type="PROSITE" id="PS00893">
    <property type="entry name" value="NUDIX_BOX"/>
    <property type="match status" value="1"/>
</dbReference>
<protein>
    <recommendedName>
        <fullName evidence="2">Nudix hydrolase domain-containing protein</fullName>
    </recommendedName>
</protein>
<dbReference type="GO" id="GO:0006203">
    <property type="term" value="P:dGTP catabolic process"/>
    <property type="evidence" value="ECO:0007669"/>
    <property type="project" value="TreeGrafter"/>
</dbReference>
<dbReference type="PROSITE" id="PS51462">
    <property type="entry name" value="NUDIX"/>
    <property type="match status" value="1"/>
</dbReference>
<dbReference type="PANTHER" id="PTHR16099">
    <property type="entry name" value="8-OXO-DGTP DIPHOSPHATES NUDT15"/>
    <property type="match status" value="1"/>
</dbReference>
<dbReference type="OrthoDB" id="447842at2759"/>
<dbReference type="PANTHER" id="PTHR16099:SF5">
    <property type="entry name" value="NUCLEOTIDE TRIPHOSPHATE DIPHOSPHATASE NUDT15"/>
    <property type="match status" value="1"/>
</dbReference>
<dbReference type="SUPFAM" id="SSF55811">
    <property type="entry name" value="Nudix"/>
    <property type="match status" value="1"/>
</dbReference>
<dbReference type="InterPro" id="IPR000086">
    <property type="entry name" value="NUDIX_hydrolase_dom"/>
</dbReference>